<evidence type="ECO:0000313" key="3">
    <source>
        <dbReference type="EMBL" id="KAI1617249.1"/>
    </source>
</evidence>
<evidence type="ECO:0000313" key="4">
    <source>
        <dbReference type="Proteomes" id="UP001203852"/>
    </source>
</evidence>
<sequence length="230" mass="24102">MGKYAIVFLSLVGLATLGAAAPRHLSGPGGFAPTPTGPPRESRYHTTSEAEPTSGESHARTTSRAESLISVTYIDPDGTGTSDGYGPMPTEVNGTFSARDVPEVTYYPTNVTGMPTWTSESCTKTVTEDEECLDFGRCEPTPGICTEQPRRTWVVSATPTTTATSSGDDDRDGGHGSKTEFPSPTMITDYSSPPPFLSKTILASLDAVSSTTTGEAEISPFPCVGNSSCV</sequence>
<dbReference type="AlphaFoldDB" id="A0AAN6E327"/>
<feature type="region of interest" description="Disordered" evidence="1">
    <location>
        <begin position="23"/>
        <end position="64"/>
    </location>
</feature>
<feature type="compositionally biased region" description="Polar residues" evidence="1">
    <location>
        <begin position="49"/>
        <end position="64"/>
    </location>
</feature>
<evidence type="ECO:0000256" key="1">
    <source>
        <dbReference type="SAM" id="MobiDB-lite"/>
    </source>
</evidence>
<feature type="chain" id="PRO_5042848273" evidence="2">
    <location>
        <begin position="21"/>
        <end position="230"/>
    </location>
</feature>
<protein>
    <submittedName>
        <fullName evidence="3">Uncharacterized protein</fullName>
    </submittedName>
</protein>
<reference evidence="3" key="1">
    <citation type="journal article" date="2022" name="bioRxiv">
        <title>Deciphering the potential niche of two novel black yeast fungi from a biological soil crust based on their genomes, phenotypes, and melanin regulation.</title>
        <authorList>
            <consortium name="DOE Joint Genome Institute"/>
            <person name="Carr E.C."/>
            <person name="Barton Q."/>
            <person name="Grambo S."/>
            <person name="Sullivan M."/>
            <person name="Renfro C.M."/>
            <person name="Kuo A."/>
            <person name="Pangilinan J."/>
            <person name="Lipzen A."/>
            <person name="Keymanesh K."/>
            <person name="Savage E."/>
            <person name="Barry K."/>
            <person name="Grigoriev I.V."/>
            <person name="Riekhof W.R."/>
            <person name="Harris S.S."/>
        </authorList>
    </citation>
    <scope>NUCLEOTIDE SEQUENCE</scope>
    <source>
        <strain evidence="3">JF 03-4F</strain>
    </source>
</reference>
<proteinExistence type="predicted"/>
<organism evidence="3 4">
    <name type="scientific">Exophiala viscosa</name>
    <dbReference type="NCBI Taxonomy" id="2486360"/>
    <lineage>
        <taxon>Eukaryota</taxon>
        <taxon>Fungi</taxon>
        <taxon>Dikarya</taxon>
        <taxon>Ascomycota</taxon>
        <taxon>Pezizomycotina</taxon>
        <taxon>Eurotiomycetes</taxon>
        <taxon>Chaetothyriomycetidae</taxon>
        <taxon>Chaetothyriales</taxon>
        <taxon>Herpotrichiellaceae</taxon>
        <taxon>Exophiala</taxon>
    </lineage>
</organism>
<comment type="caution">
    <text evidence="3">The sequence shown here is derived from an EMBL/GenBank/DDBJ whole genome shotgun (WGS) entry which is preliminary data.</text>
</comment>
<feature type="region of interest" description="Disordered" evidence="1">
    <location>
        <begin position="158"/>
        <end position="190"/>
    </location>
</feature>
<feature type="signal peptide" evidence="2">
    <location>
        <begin position="1"/>
        <end position="20"/>
    </location>
</feature>
<feature type="compositionally biased region" description="Polar residues" evidence="1">
    <location>
        <begin position="180"/>
        <end position="190"/>
    </location>
</feature>
<name>A0AAN6E327_9EURO</name>
<gene>
    <name evidence="3" type="ORF">EDD36DRAFT_158551</name>
</gene>
<keyword evidence="2" id="KW-0732">Signal</keyword>
<dbReference type="EMBL" id="MU404351">
    <property type="protein sequence ID" value="KAI1617249.1"/>
    <property type="molecule type" value="Genomic_DNA"/>
</dbReference>
<dbReference type="Proteomes" id="UP001203852">
    <property type="component" value="Unassembled WGS sequence"/>
</dbReference>
<accession>A0AAN6E327</accession>
<evidence type="ECO:0000256" key="2">
    <source>
        <dbReference type="SAM" id="SignalP"/>
    </source>
</evidence>
<keyword evidence="4" id="KW-1185">Reference proteome</keyword>